<evidence type="ECO:0000313" key="7">
    <source>
        <dbReference type="Proteomes" id="UP001255856"/>
    </source>
</evidence>
<feature type="chain" id="PRO_5041969797" description="Protein-S-isoprenylcysteine O-methyltransferase" evidence="5">
    <location>
        <begin position="22"/>
        <end position="148"/>
    </location>
</feature>
<evidence type="ECO:0000256" key="1">
    <source>
        <dbReference type="ARBA" id="ARBA00004141"/>
    </source>
</evidence>
<organism evidence="6 7">
    <name type="scientific">Prototheca wickerhamii</name>
    <dbReference type="NCBI Taxonomy" id="3111"/>
    <lineage>
        <taxon>Eukaryota</taxon>
        <taxon>Viridiplantae</taxon>
        <taxon>Chlorophyta</taxon>
        <taxon>core chlorophytes</taxon>
        <taxon>Trebouxiophyceae</taxon>
        <taxon>Chlorellales</taxon>
        <taxon>Chlorellaceae</taxon>
        <taxon>Prototheca</taxon>
    </lineage>
</organism>
<dbReference type="AlphaFoldDB" id="A0AAD9IPQ3"/>
<evidence type="ECO:0000256" key="2">
    <source>
        <dbReference type="ARBA" id="ARBA00022692"/>
    </source>
</evidence>
<keyword evidence="4" id="KW-0472">Membrane</keyword>
<gene>
    <name evidence="6" type="ORF">QBZ16_000265</name>
</gene>
<dbReference type="GO" id="GO:0016020">
    <property type="term" value="C:membrane"/>
    <property type="evidence" value="ECO:0007669"/>
    <property type="project" value="UniProtKB-SubCell"/>
</dbReference>
<accession>A0AAD9IPQ3</accession>
<evidence type="ECO:0008006" key="8">
    <source>
        <dbReference type="Google" id="ProtNLM"/>
    </source>
</evidence>
<evidence type="ECO:0000313" key="6">
    <source>
        <dbReference type="EMBL" id="KAK2080412.1"/>
    </source>
</evidence>
<dbReference type="GO" id="GO:0005783">
    <property type="term" value="C:endoplasmic reticulum"/>
    <property type="evidence" value="ECO:0007669"/>
    <property type="project" value="TreeGrafter"/>
</dbReference>
<evidence type="ECO:0000256" key="3">
    <source>
        <dbReference type="ARBA" id="ARBA00022989"/>
    </source>
</evidence>
<proteinExistence type="predicted"/>
<dbReference type="Proteomes" id="UP001255856">
    <property type="component" value="Unassembled WGS sequence"/>
</dbReference>
<dbReference type="PANTHER" id="PTHR12714">
    <property type="entry name" value="PROTEIN-S ISOPRENYLCYSTEINE O-METHYLTRANSFERASE"/>
    <property type="match status" value="1"/>
</dbReference>
<keyword evidence="7" id="KW-1185">Reference proteome</keyword>
<dbReference type="Gene3D" id="1.20.120.1630">
    <property type="match status" value="1"/>
</dbReference>
<evidence type="ECO:0000256" key="4">
    <source>
        <dbReference type="ARBA" id="ARBA00023136"/>
    </source>
</evidence>
<evidence type="ECO:0000256" key="5">
    <source>
        <dbReference type="SAM" id="SignalP"/>
    </source>
</evidence>
<keyword evidence="3" id="KW-1133">Transmembrane helix</keyword>
<name>A0AAD9IPQ3_PROWI</name>
<feature type="signal peptide" evidence="5">
    <location>
        <begin position="1"/>
        <end position="21"/>
    </location>
</feature>
<reference evidence="6" key="1">
    <citation type="submission" date="2021-01" db="EMBL/GenBank/DDBJ databases">
        <authorList>
            <person name="Eckstrom K.M.E."/>
        </authorList>
    </citation>
    <scope>NUCLEOTIDE SEQUENCE</scope>
    <source>
        <strain evidence="6">UVCC 0001</strain>
    </source>
</reference>
<comment type="subcellular location">
    <subcellularLocation>
        <location evidence="1">Membrane</location>
        <topology evidence="1">Multi-pass membrane protein</topology>
    </subcellularLocation>
</comment>
<comment type="caution">
    <text evidence="6">The sequence shown here is derived from an EMBL/GenBank/DDBJ whole genome shotgun (WGS) entry which is preliminary data.</text>
</comment>
<dbReference type="EMBL" id="JASFZW010000001">
    <property type="protein sequence ID" value="KAK2080412.1"/>
    <property type="molecule type" value="Genomic_DNA"/>
</dbReference>
<dbReference type="GO" id="GO:0004671">
    <property type="term" value="F:protein C-terminal S-isoprenylcysteine carboxyl O-methyltransferase activity"/>
    <property type="evidence" value="ECO:0007669"/>
    <property type="project" value="TreeGrafter"/>
</dbReference>
<keyword evidence="2" id="KW-0812">Transmembrane</keyword>
<dbReference type="PANTHER" id="PTHR12714:SF9">
    <property type="entry name" value="PROTEIN-S-ISOPRENYLCYSTEINE O-METHYLTRANSFERASE"/>
    <property type="match status" value="1"/>
</dbReference>
<keyword evidence="5" id="KW-0732">Signal</keyword>
<protein>
    <recommendedName>
        <fullName evidence="8">Protein-S-isoprenylcysteine O-methyltransferase</fullName>
    </recommendedName>
</protein>
<sequence length="148" mass="16779">MVDIFLLIFLGLLAVFHCSEAALAFKYNRAGFGSKSWLISWPYSLAMAGAVLEHSVEKAMFPSLASRPVMYLGLAMAIAGEALRKAAMVTAQGNFTHTIARHRRQDHQLIWNFFARRIALEERLLLRFFGDAYLRYRERTWSGIPGVP</sequence>